<organism evidence="1 2">
    <name type="scientific">Globodera pallida</name>
    <name type="common">Potato cyst nematode worm</name>
    <name type="synonym">Heterodera pallida</name>
    <dbReference type="NCBI Taxonomy" id="36090"/>
    <lineage>
        <taxon>Eukaryota</taxon>
        <taxon>Metazoa</taxon>
        <taxon>Ecdysozoa</taxon>
        <taxon>Nematoda</taxon>
        <taxon>Chromadorea</taxon>
        <taxon>Rhabditida</taxon>
        <taxon>Tylenchina</taxon>
        <taxon>Tylenchomorpha</taxon>
        <taxon>Tylenchoidea</taxon>
        <taxon>Heteroderidae</taxon>
        <taxon>Heteroderinae</taxon>
        <taxon>Globodera</taxon>
    </lineage>
</organism>
<dbReference type="AlphaFoldDB" id="A0A183CR09"/>
<dbReference type="WBParaSite" id="GPLIN_001531700">
    <property type="protein sequence ID" value="GPLIN_001531700"/>
    <property type="gene ID" value="GPLIN_001531700"/>
</dbReference>
<keyword evidence="1" id="KW-1185">Reference proteome</keyword>
<protein>
    <submittedName>
        <fullName evidence="2">Transposase</fullName>
    </submittedName>
</protein>
<sequence length="33" mass="3961">KLVKDHKTLQKKLEQQLNIQARMEQTQNNSNRP</sequence>
<reference evidence="1" key="2">
    <citation type="submission" date="2014-05" db="EMBL/GenBank/DDBJ databases">
        <title>The genome and life-stage specific transcriptomes of Globodera pallida elucidate key aspects of plant parasitism by a cyst nematode.</title>
        <authorList>
            <person name="Cotton J.A."/>
            <person name="Lilley C.J."/>
            <person name="Jones L.M."/>
            <person name="Kikuchi T."/>
            <person name="Reid A.J."/>
            <person name="Thorpe P."/>
            <person name="Tsai I.J."/>
            <person name="Beasley H."/>
            <person name="Blok V."/>
            <person name="Cock P.J.A."/>
            <person name="Van den Akker S.E."/>
            <person name="Holroyd N."/>
            <person name="Hunt M."/>
            <person name="Mantelin S."/>
            <person name="Naghra H."/>
            <person name="Pain A."/>
            <person name="Palomares-Rius J.E."/>
            <person name="Zarowiecki M."/>
            <person name="Berriman M."/>
            <person name="Jones J.T."/>
            <person name="Urwin P.E."/>
        </authorList>
    </citation>
    <scope>NUCLEOTIDE SEQUENCE [LARGE SCALE GENOMIC DNA]</scope>
    <source>
        <strain evidence="1">Lindley</strain>
    </source>
</reference>
<evidence type="ECO:0000313" key="2">
    <source>
        <dbReference type="WBParaSite" id="GPLIN_001531700"/>
    </source>
</evidence>
<proteinExistence type="predicted"/>
<accession>A0A183CR09</accession>
<name>A0A183CR09_GLOPA</name>
<dbReference type="Proteomes" id="UP000050741">
    <property type="component" value="Unassembled WGS sequence"/>
</dbReference>
<evidence type="ECO:0000313" key="1">
    <source>
        <dbReference type="Proteomes" id="UP000050741"/>
    </source>
</evidence>
<reference evidence="1" key="1">
    <citation type="submission" date="2013-12" db="EMBL/GenBank/DDBJ databases">
        <authorList>
            <person name="Aslett M."/>
        </authorList>
    </citation>
    <scope>NUCLEOTIDE SEQUENCE [LARGE SCALE GENOMIC DNA]</scope>
    <source>
        <strain evidence="1">Lindley</strain>
    </source>
</reference>
<reference evidence="2" key="3">
    <citation type="submission" date="2016-06" db="UniProtKB">
        <authorList>
            <consortium name="WormBaseParasite"/>
        </authorList>
    </citation>
    <scope>IDENTIFICATION</scope>
</reference>